<evidence type="ECO:0000256" key="8">
    <source>
        <dbReference type="ARBA" id="ARBA00023295"/>
    </source>
</evidence>
<comment type="subcellular location">
    <subcellularLocation>
        <location evidence="2">Secreted</location>
    </subcellularLocation>
</comment>
<evidence type="ECO:0000256" key="1">
    <source>
        <dbReference type="ARBA" id="ARBA00001678"/>
    </source>
</evidence>
<feature type="compositionally biased region" description="Low complexity" evidence="10">
    <location>
        <begin position="94"/>
        <end position="125"/>
    </location>
</feature>
<dbReference type="Pfam" id="PF00734">
    <property type="entry name" value="CBM_1"/>
    <property type="match status" value="1"/>
</dbReference>
<feature type="domain" description="CBM1" evidence="11">
    <location>
        <begin position="51"/>
        <end position="87"/>
    </location>
</feature>
<evidence type="ECO:0000256" key="7">
    <source>
        <dbReference type="ARBA" id="ARBA00022801"/>
    </source>
</evidence>
<dbReference type="Proteomes" id="UP001497453">
    <property type="component" value="Chromosome 4"/>
</dbReference>
<dbReference type="InterPro" id="IPR035971">
    <property type="entry name" value="CBD_sf"/>
</dbReference>
<dbReference type="PROSITE" id="PS51164">
    <property type="entry name" value="CBM1_2"/>
    <property type="match status" value="1"/>
</dbReference>
<reference evidence="13" key="1">
    <citation type="submission" date="2024-04" db="EMBL/GenBank/DDBJ databases">
        <authorList>
            <person name="Shaw F."/>
            <person name="Minotto A."/>
        </authorList>
    </citation>
    <scope>NUCLEOTIDE SEQUENCE [LARGE SCALE GENOMIC DNA]</scope>
</reference>
<evidence type="ECO:0000256" key="4">
    <source>
        <dbReference type="ARBA" id="ARBA00012706"/>
    </source>
</evidence>
<sequence length="486" mass="51513">MLIVTAHGSRATDSRSARPPRIDFQLQDVVTKMFGLGFVALALGLSPFVRAAQPEWAQCGGIGWTGDTTCVSGTVCTKLNDYYFQCLAGTAPPTTTAPPSTTSDPSTTVPPTSAPPTTTSSGPTTSAPPPSSTGFVQVSGTSFTLNGQPYIVAGGNAYWVGLTGLSTANMNAAFADIAKAGGTTVRTWGFNDVTTPNGIYYQSWANGKATINTGATGLANFDNVVAAAKANGLRLIVALTNNWSDYGGMDVYVQQITGSSNHDYFYTNANVVAAYKSFIQTFVGRYKNEPTIMAWELANEPRCKGSTGTSSGTCTTTTVTNWAKDISAYIKSIDTNHLVAIGDEGFFNQPGNPSYPYQGSEGVDFDANLAISTIDFGTFHAYPISWGQTSDPTGWGVQWIKDHAASQTKQNKPVILEEFGVTDNQASTYTSWYSTIVSSGLTGDLIWQAGSHLSSGNTPDDGYAIYPDDPVYPIMQQHNAALKARG</sequence>
<dbReference type="EMBL" id="OZ037947">
    <property type="protein sequence ID" value="CAL1707124.1"/>
    <property type="molecule type" value="Genomic_DNA"/>
</dbReference>
<evidence type="ECO:0000259" key="11">
    <source>
        <dbReference type="PROSITE" id="PS51164"/>
    </source>
</evidence>
<dbReference type="SUPFAM" id="SSF57180">
    <property type="entry name" value="Cellulose-binding domain"/>
    <property type="match status" value="1"/>
</dbReference>
<dbReference type="InterPro" id="IPR001547">
    <property type="entry name" value="Glyco_hydro_5"/>
</dbReference>
<dbReference type="InterPro" id="IPR045053">
    <property type="entry name" value="MAN-like"/>
</dbReference>
<keyword evidence="7 9" id="KW-0378">Hydrolase</keyword>
<comment type="catalytic activity">
    <reaction evidence="1">
        <text>Random hydrolysis of (1-&gt;4)-beta-D-mannosidic linkages in mannans, galactomannans and glucomannans.</text>
        <dbReference type="EC" id="3.2.1.78"/>
    </reaction>
</comment>
<accession>A0ABP1DKC5</accession>
<evidence type="ECO:0000256" key="5">
    <source>
        <dbReference type="ARBA" id="ARBA00022525"/>
    </source>
</evidence>
<evidence type="ECO:0000256" key="3">
    <source>
        <dbReference type="ARBA" id="ARBA00005641"/>
    </source>
</evidence>
<dbReference type="InterPro" id="IPR000254">
    <property type="entry name" value="CBD"/>
</dbReference>
<dbReference type="Gene3D" id="3.20.20.80">
    <property type="entry name" value="Glycosidases"/>
    <property type="match status" value="1"/>
</dbReference>
<evidence type="ECO:0000256" key="6">
    <source>
        <dbReference type="ARBA" id="ARBA00022729"/>
    </source>
</evidence>
<protein>
    <recommendedName>
        <fullName evidence="4">mannan endo-1,4-beta-mannosidase</fullName>
        <ecNumber evidence="4">3.2.1.78</ecNumber>
    </recommendedName>
</protein>
<evidence type="ECO:0000256" key="9">
    <source>
        <dbReference type="RuleBase" id="RU361153"/>
    </source>
</evidence>
<evidence type="ECO:0000313" key="12">
    <source>
        <dbReference type="EMBL" id="CAL1707124.1"/>
    </source>
</evidence>
<organism evidence="12 13">
    <name type="scientific">Somion occarium</name>
    <dbReference type="NCBI Taxonomy" id="3059160"/>
    <lineage>
        <taxon>Eukaryota</taxon>
        <taxon>Fungi</taxon>
        <taxon>Dikarya</taxon>
        <taxon>Basidiomycota</taxon>
        <taxon>Agaricomycotina</taxon>
        <taxon>Agaricomycetes</taxon>
        <taxon>Polyporales</taxon>
        <taxon>Cerrenaceae</taxon>
        <taxon>Somion</taxon>
    </lineage>
</organism>
<gene>
    <name evidence="12" type="ORF">GFSPODELE1_LOCUS6209</name>
</gene>
<dbReference type="InterPro" id="IPR017853">
    <property type="entry name" value="GH"/>
</dbReference>
<keyword evidence="5" id="KW-0964">Secreted</keyword>
<dbReference type="PANTHER" id="PTHR31451:SF39">
    <property type="entry name" value="MANNAN ENDO-1,4-BETA-MANNOSIDASE 1"/>
    <property type="match status" value="1"/>
</dbReference>
<keyword evidence="6" id="KW-0732">Signal</keyword>
<dbReference type="SMART" id="SM00236">
    <property type="entry name" value="fCBD"/>
    <property type="match status" value="1"/>
</dbReference>
<feature type="region of interest" description="Disordered" evidence="10">
    <location>
        <begin position="94"/>
        <end position="133"/>
    </location>
</feature>
<dbReference type="SUPFAM" id="SSF51445">
    <property type="entry name" value="(Trans)glycosidases"/>
    <property type="match status" value="1"/>
</dbReference>
<evidence type="ECO:0000256" key="2">
    <source>
        <dbReference type="ARBA" id="ARBA00004613"/>
    </source>
</evidence>
<dbReference type="EC" id="3.2.1.78" evidence="4"/>
<dbReference type="PROSITE" id="PS00562">
    <property type="entry name" value="CBM1_1"/>
    <property type="match status" value="1"/>
</dbReference>
<evidence type="ECO:0000256" key="10">
    <source>
        <dbReference type="SAM" id="MobiDB-lite"/>
    </source>
</evidence>
<name>A0ABP1DKC5_9APHY</name>
<keyword evidence="13" id="KW-1185">Reference proteome</keyword>
<dbReference type="Pfam" id="PF00150">
    <property type="entry name" value="Cellulase"/>
    <property type="match status" value="1"/>
</dbReference>
<comment type="similarity">
    <text evidence="3 9">Belongs to the glycosyl hydrolase 5 (cellulase A) family.</text>
</comment>
<dbReference type="PANTHER" id="PTHR31451">
    <property type="match status" value="1"/>
</dbReference>
<keyword evidence="8 9" id="KW-0326">Glycosidase</keyword>
<evidence type="ECO:0000313" key="13">
    <source>
        <dbReference type="Proteomes" id="UP001497453"/>
    </source>
</evidence>
<proteinExistence type="inferred from homology"/>